<feature type="region of interest" description="Disordered" evidence="1">
    <location>
        <begin position="1"/>
        <end position="24"/>
    </location>
</feature>
<accession>A0AAV7PBY3</accession>
<keyword evidence="3" id="KW-1185">Reference proteome</keyword>
<protein>
    <submittedName>
        <fullName evidence="2">Uncharacterized protein</fullName>
    </submittedName>
</protein>
<sequence length="111" mass="12252">MWKPGGPASQSRESSSMSRPVLGRQQQGLSRACCLKVDHGRTVVAQMILMVMPYDQWWVWHGLRTGGALWRPPSSCDGPPDPGTLDWGLLIYTSPGSSARLYQSLRLQPGD</sequence>
<organism evidence="2 3">
    <name type="scientific">Pleurodeles waltl</name>
    <name type="common">Iberian ribbed newt</name>
    <dbReference type="NCBI Taxonomy" id="8319"/>
    <lineage>
        <taxon>Eukaryota</taxon>
        <taxon>Metazoa</taxon>
        <taxon>Chordata</taxon>
        <taxon>Craniata</taxon>
        <taxon>Vertebrata</taxon>
        <taxon>Euteleostomi</taxon>
        <taxon>Amphibia</taxon>
        <taxon>Batrachia</taxon>
        <taxon>Caudata</taxon>
        <taxon>Salamandroidea</taxon>
        <taxon>Salamandridae</taxon>
        <taxon>Pleurodelinae</taxon>
        <taxon>Pleurodeles</taxon>
    </lineage>
</organism>
<dbReference type="Proteomes" id="UP001066276">
    <property type="component" value="Chromosome 7"/>
</dbReference>
<name>A0AAV7PBY3_PLEWA</name>
<comment type="caution">
    <text evidence="2">The sequence shown here is derived from an EMBL/GenBank/DDBJ whole genome shotgun (WGS) entry which is preliminary data.</text>
</comment>
<proteinExistence type="predicted"/>
<evidence type="ECO:0000313" key="2">
    <source>
        <dbReference type="EMBL" id="KAJ1123223.1"/>
    </source>
</evidence>
<evidence type="ECO:0000256" key="1">
    <source>
        <dbReference type="SAM" id="MobiDB-lite"/>
    </source>
</evidence>
<gene>
    <name evidence="2" type="ORF">NDU88_001696</name>
</gene>
<dbReference type="EMBL" id="JANPWB010000011">
    <property type="protein sequence ID" value="KAJ1123223.1"/>
    <property type="molecule type" value="Genomic_DNA"/>
</dbReference>
<reference evidence="2" key="1">
    <citation type="journal article" date="2022" name="bioRxiv">
        <title>Sequencing and chromosome-scale assembly of the giantPleurodeles waltlgenome.</title>
        <authorList>
            <person name="Brown T."/>
            <person name="Elewa A."/>
            <person name="Iarovenko S."/>
            <person name="Subramanian E."/>
            <person name="Araus A.J."/>
            <person name="Petzold A."/>
            <person name="Susuki M."/>
            <person name="Suzuki K.-i.T."/>
            <person name="Hayashi T."/>
            <person name="Toyoda A."/>
            <person name="Oliveira C."/>
            <person name="Osipova E."/>
            <person name="Leigh N.D."/>
            <person name="Simon A."/>
            <person name="Yun M.H."/>
        </authorList>
    </citation>
    <scope>NUCLEOTIDE SEQUENCE</scope>
    <source>
        <strain evidence="2">20211129_DDA</strain>
        <tissue evidence="2">Liver</tissue>
    </source>
</reference>
<dbReference type="AlphaFoldDB" id="A0AAV7PBY3"/>
<feature type="compositionally biased region" description="Low complexity" evidence="1">
    <location>
        <begin position="9"/>
        <end position="18"/>
    </location>
</feature>
<evidence type="ECO:0000313" key="3">
    <source>
        <dbReference type="Proteomes" id="UP001066276"/>
    </source>
</evidence>